<dbReference type="EMBL" id="CP071793">
    <property type="protein sequence ID" value="QTD47621.1"/>
    <property type="molecule type" value="Genomic_DNA"/>
</dbReference>
<evidence type="ECO:0000256" key="1">
    <source>
        <dbReference type="SAM" id="Phobius"/>
    </source>
</evidence>
<feature type="transmembrane region" description="Helical" evidence="1">
    <location>
        <begin position="38"/>
        <end position="65"/>
    </location>
</feature>
<evidence type="ECO:0000313" key="3">
    <source>
        <dbReference type="Proteomes" id="UP000663929"/>
    </source>
</evidence>
<proteinExistence type="predicted"/>
<name>A0A8A4TFT8_SULCO</name>
<organism evidence="2 3">
    <name type="scientific">Sulfidibacter corallicola</name>
    <dbReference type="NCBI Taxonomy" id="2818388"/>
    <lineage>
        <taxon>Bacteria</taxon>
        <taxon>Pseudomonadati</taxon>
        <taxon>Acidobacteriota</taxon>
        <taxon>Holophagae</taxon>
        <taxon>Acanthopleuribacterales</taxon>
        <taxon>Acanthopleuribacteraceae</taxon>
        <taxon>Sulfidibacter</taxon>
    </lineage>
</organism>
<accession>A0A8A4TFT8</accession>
<dbReference type="KEGG" id="scor:J3U87_18675"/>
<protein>
    <submittedName>
        <fullName evidence="2">Uncharacterized protein</fullName>
    </submittedName>
</protein>
<keyword evidence="1" id="KW-0472">Membrane</keyword>
<dbReference type="RefSeq" id="WP_237377289.1">
    <property type="nucleotide sequence ID" value="NZ_CP071793.1"/>
</dbReference>
<keyword evidence="1" id="KW-1133">Transmembrane helix</keyword>
<sequence length="77" mass="8440">MKKVVETILVVAAVLLAIWLAGAVFSVGVNLLHLVGSIFAMVIHFLFSKSVLTLVLVGTIIYFMVNPKKLKRNGYHS</sequence>
<evidence type="ECO:0000313" key="2">
    <source>
        <dbReference type="EMBL" id="QTD47621.1"/>
    </source>
</evidence>
<gene>
    <name evidence="2" type="ORF">J3U87_18675</name>
</gene>
<keyword evidence="3" id="KW-1185">Reference proteome</keyword>
<keyword evidence="1" id="KW-0812">Transmembrane</keyword>
<feature type="transmembrane region" description="Helical" evidence="1">
    <location>
        <begin position="7"/>
        <end position="32"/>
    </location>
</feature>
<reference evidence="2" key="1">
    <citation type="submission" date="2021-03" db="EMBL/GenBank/DDBJ databases">
        <title>Acanthopleuribacteraceae sp. M133.</title>
        <authorList>
            <person name="Wang G."/>
        </authorList>
    </citation>
    <scope>NUCLEOTIDE SEQUENCE</scope>
    <source>
        <strain evidence="2">M133</strain>
    </source>
</reference>
<dbReference type="AlphaFoldDB" id="A0A8A4TFT8"/>
<dbReference type="Proteomes" id="UP000663929">
    <property type="component" value="Chromosome"/>
</dbReference>